<reference evidence="2 3" key="1">
    <citation type="journal article" date="2011" name="Stand. Genomic Sci.">
        <title>Non-contiguous finished genome sequence of Bacteroides coprosuis type strain (PC139).</title>
        <authorList>
            <person name="Land M."/>
            <person name="Held B."/>
            <person name="Gronow S."/>
            <person name="Abt B."/>
            <person name="Lucas S."/>
            <person name="Del Rio T.G."/>
            <person name="Nolan M."/>
            <person name="Tice H."/>
            <person name="Cheng J.F."/>
            <person name="Pitluck S."/>
            <person name="Liolios K."/>
            <person name="Pagani I."/>
            <person name="Ivanova N."/>
            <person name="Mavromatis K."/>
            <person name="Mikhailova N."/>
            <person name="Pati A."/>
            <person name="Tapia R."/>
            <person name="Han C."/>
            <person name="Goodwin L."/>
            <person name="Chen A."/>
            <person name="Palaniappan K."/>
            <person name="Hauser L."/>
            <person name="Brambilla E.M."/>
            <person name="Rohde M."/>
            <person name="Goker M."/>
            <person name="Detter J.C."/>
            <person name="Woyke T."/>
            <person name="Bristow J."/>
            <person name="Eisen J.A."/>
            <person name="Markowitz V."/>
            <person name="Hugenholtz P."/>
            <person name="Kyrpides N.C."/>
            <person name="Klenk H.P."/>
            <person name="Lapidus A."/>
        </authorList>
    </citation>
    <scope>NUCLEOTIDE SEQUENCE</scope>
    <source>
        <strain evidence="2 3">DSM 18011</strain>
    </source>
</reference>
<proteinExistence type="predicted"/>
<name>F3ZPH3_9BACE</name>
<evidence type="ECO:0000313" key="2">
    <source>
        <dbReference type="EMBL" id="EGJ71630.1"/>
    </source>
</evidence>
<dbReference type="HOGENOM" id="CLU_805747_0_0_10"/>
<organism evidence="2 3">
    <name type="scientific">Bacteroides coprosuis DSM 18011</name>
    <dbReference type="NCBI Taxonomy" id="679937"/>
    <lineage>
        <taxon>Bacteria</taxon>
        <taxon>Pseudomonadati</taxon>
        <taxon>Bacteroidota</taxon>
        <taxon>Bacteroidia</taxon>
        <taxon>Bacteroidales</taxon>
        <taxon>Bacteroidaceae</taxon>
        <taxon>Bacteroides</taxon>
    </lineage>
</organism>
<keyword evidence="3" id="KW-1185">Reference proteome</keyword>
<dbReference type="AlphaFoldDB" id="F3ZPH3"/>
<dbReference type="PROSITE" id="PS51257">
    <property type="entry name" value="PROKAR_LIPOPROTEIN"/>
    <property type="match status" value="1"/>
</dbReference>
<dbReference type="Proteomes" id="UP000018439">
    <property type="component" value="Chromosome"/>
</dbReference>
<keyword evidence="1" id="KW-0732">Signal</keyword>
<accession>F3ZPH3</accession>
<gene>
    <name evidence="2" type="ORF">Bcop_1435</name>
</gene>
<evidence type="ECO:0000256" key="1">
    <source>
        <dbReference type="SAM" id="SignalP"/>
    </source>
</evidence>
<feature type="signal peptide" evidence="1">
    <location>
        <begin position="1"/>
        <end position="21"/>
    </location>
</feature>
<sequence>MKTRYKIATLFTLFGVLLITACSSSENINSEARKKYVESFINARTSEGVNILAHIPAEELEANQAIFFIPEKSVDSTPHSFSYEDPMTDELVRRHIALNPTKIAPSHGETIILKTLSGELVALYRIEDEIFANGIKVVLQPNDTEFGSYIYVSQEFVPSEKRYEEISKGIWSYDLAEEEINTHWYKNKKEVTATTQETLAKIDQESLVRKEKNINFVELDFTTRQICYKGTDSPISKSFFYIKDNRVYRMEKEGTPTTDLLGVLSDDEKSFQLYTHRVYKKQCVQSSNITPDRYIPNTGEEIGLLSEKEIIQNSNNTLHSPCVNLNNLELIYIQYTKKFNKIDN</sequence>
<dbReference type="EMBL" id="CM001167">
    <property type="protein sequence ID" value="EGJ71630.1"/>
    <property type="molecule type" value="Genomic_DNA"/>
</dbReference>
<evidence type="ECO:0008006" key="4">
    <source>
        <dbReference type="Google" id="ProtNLM"/>
    </source>
</evidence>
<evidence type="ECO:0000313" key="3">
    <source>
        <dbReference type="Proteomes" id="UP000018439"/>
    </source>
</evidence>
<protein>
    <recommendedName>
        <fullName evidence="4">Lipoprotein</fullName>
    </recommendedName>
</protein>
<feature type="chain" id="PRO_5003303887" description="Lipoprotein" evidence="1">
    <location>
        <begin position="22"/>
        <end position="344"/>
    </location>
</feature>